<dbReference type="HOGENOM" id="CLU_2212389_0_0_1"/>
<dbReference type="AlphaFoldDB" id="E3N9T5"/>
<keyword evidence="3" id="KW-1185">Reference proteome</keyword>
<feature type="coiled-coil region" evidence="1">
    <location>
        <begin position="37"/>
        <end position="107"/>
    </location>
</feature>
<protein>
    <submittedName>
        <fullName evidence="2">Uncharacterized protein</fullName>
    </submittedName>
</protein>
<sequence length="107" mass="12419">MNPSNPIACSSQDPQVQVLTAMLLVEKQQHNITKTQLSTCQAEKQQVKQENAELLAMLRQMNVACRELIAERDELREDFQEQHEKDIEAKDQKIQELKRKLMTASRQ</sequence>
<organism evidence="3">
    <name type="scientific">Caenorhabditis remanei</name>
    <name type="common">Caenorhabditis vulgaris</name>
    <dbReference type="NCBI Taxonomy" id="31234"/>
    <lineage>
        <taxon>Eukaryota</taxon>
        <taxon>Metazoa</taxon>
        <taxon>Ecdysozoa</taxon>
        <taxon>Nematoda</taxon>
        <taxon>Chromadorea</taxon>
        <taxon>Rhabditida</taxon>
        <taxon>Rhabditina</taxon>
        <taxon>Rhabditomorpha</taxon>
        <taxon>Rhabditoidea</taxon>
        <taxon>Rhabditidae</taxon>
        <taxon>Peloderinae</taxon>
        <taxon>Caenorhabditis</taxon>
    </lineage>
</organism>
<dbReference type="Proteomes" id="UP000008281">
    <property type="component" value="Unassembled WGS sequence"/>
</dbReference>
<keyword evidence="1" id="KW-0175">Coiled coil</keyword>
<evidence type="ECO:0000313" key="3">
    <source>
        <dbReference type="Proteomes" id="UP000008281"/>
    </source>
</evidence>
<name>E3N9T5_CAERE</name>
<dbReference type="EMBL" id="DS268567">
    <property type="protein sequence ID" value="EFO90382.1"/>
    <property type="molecule type" value="Genomic_DNA"/>
</dbReference>
<proteinExistence type="predicted"/>
<dbReference type="InParanoid" id="E3N9T5"/>
<reference evidence="2" key="1">
    <citation type="submission" date="2007-07" db="EMBL/GenBank/DDBJ databases">
        <title>PCAP assembly of the Caenorhabditis remanei genome.</title>
        <authorList>
            <consortium name="The Caenorhabditis remanei Sequencing Consortium"/>
            <person name="Wilson R.K."/>
        </authorList>
    </citation>
    <scope>NUCLEOTIDE SEQUENCE [LARGE SCALE GENOMIC DNA]</scope>
    <source>
        <strain evidence="2">PB4641</strain>
    </source>
</reference>
<evidence type="ECO:0000256" key="1">
    <source>
        <dbReference type="SAM" id="Coils"/>
    </source>
</evidence>
<gene>
    <name evidence="2" type="ORF">CRE_01297</name>
</gene>
<evidence type="ECO:0000313" key="2">
    <source>
        <dbReference type="EMBL" id="EFO90382.1"/>
    </source>
</evidence>
<accession>E3N9T5</accession>